<name>A0ACC3BXH8_PYRYE</name>
<evidence type="ECO:0000313" key="2">
    <source>
        <dbReference type="Proteomes" id="UP000798662"/>
    </source>
</evidence>
<protein>
    <submittedName>
        <fullName evidence="1">Uncharacterized protein</fullName>
    </submittedName>
</protein>
<gene>
    <name evidence="1" type="ORF">I4F81_005175</name>
</gene>
<accession>A0ACC3BXH8</accession>
<keyword evidence="2" id="KW-1185">Reference proteome</keyword>
<evidence type="ECO:0000313" key="1">
    <source>
        <dbReference type="EMBL" id="KAK1862607.1"/>
    </source>
</evidence>
<reference evidence="1" key="1">
    <citation type="submission" date="2019-11" db="EMBL/GenBank/DDBJ databases">
        <title>Nori genome reveals adaptations in red seaweeds to the harsh intertidal environment.</title>
        <authorList>
            <person name="Wang D."/>
            <person name="Mao Y."/>
        </authorList>
    </citation>
    <scope>NUCLEOTIDE SEQUENCE</scope>
    <source>
        <tissue evidence="1">Gametophyte</tissue>
    </source>
</reference>
<dbReference type="EMBL" id="CM020618">
    <property type="protein sequence ID" value="KAK1862607.1"/>
    <property type="molecule type" value="Genomic_DNA"/>
</dbReference>
<dbReference type="Proteomes" id="UP000798662">
    <property type="component" value="Chromosome 1"/>
</dbReference>
<organism evidence="1 2">
    <name type="scientific">Pyropia yezoensis</name>
    <name type="common">Susabi-nori</name>
    <name type="synonym">Porphyra yezoensis</name>
    <dbReference type="NCBI Taxonomy" id="2788"/>
    <lineage>
        <taxon>Eukaryota</taxon>
        <taxon>Rhodophyta</taxon>
        <taxon>Bangiophyceae</taxon>
        <taxon>Bangiales</taxon>
        <taxon>Bangiaceae</taxon>
        <taxon>Pyropia</taxon>
    </lineage>
</organism>
<comment type="caution">
    <text evidence="1">The sequence shown here is derived from an EMBL/GenBank/DDBJ whole genome shotgun (WGS) entry which is preliminary data.</text>
</comment>
<sequence>MEALRKFVLRQNVVGMTTPPVLRGAQSLVGMTGASDVTAAARWGAVLGLTAFWFIGALRVEATRGVRRGGEHPWSEFGSTMSGCHCRLSAALFGCLTVCSLCGDCCCVFAGLRDSA</sequence>
<proteinExistence type="predicted"/>